<dbReference type="PANTHER" id="PTHR37954:SF3">
    <property type="entry name" value="DUF169 DOMAIN-CONTAINING PROTEIN"/>
    <property type="match status" value="1"/>
</dbReference>
<comment type="caution">
    <text evidence="1">The sequence shown here is derived from an EMBL/GenBank/DDBJ whole genome shotgun (WGS) entry which is preliminary data.</text>
</comment>
<dbReference type="Proteomes" id="UP001254848">
    <property type="component" value="Unassembled WGS sequence"/>
</dbReference>
<evidence type="ECO:0000313" key="1">
    <source>
        <dbReference type="EMBL" id="MDT8903093.1"/>
    </source>
</evidence>
<dbReference type="InterPro" id="IPR003748">
    <property type="entry name" value="DUF169"/>
</dbReference>
<name>A0ABU3P3K2_9FIRM</name>
<proteinExistence type="predicted"/>
<dbReference type="PANTHER" id="PTHR37954">
    <property type="entry name" value="BLL4979 PROTEIN"/>
    <property type="match status" value="1"/>
</dbReference>
<dbReference type="Pfam" id="PF02596">
    <property type="entry name" value="DUF169"/>
    <property type="match status" value="1"/>
</dbReference>
<evidence type="ECO:0000313" key="2">
    <source>
        <dbReference type="Proteomes" id="UP001254848"/>
    </source>
</evidence>
<dbReference type="EMBL" id="JAUOZS010000001">
    <property type="protein sequence ID" value="MDT8903093.1"/>
    <property type="molecule type" value="Genomic_DNA"/>
</dbReference>
<protein>
    <submittedName>
        <fullName evidence="1">DUF169 domain-containing protein</fullName>
    </submittedName>
</protein>
<reference evidence="1 2" key="1">
    <citation type="submission" date="2023-07" db="EMBL/GenBank/DDBJ databases">
        <title>The novel representative of Negativicutes class, Anaeroselena agilis gen. nov. sp. nov.</title>
        <authorList>
            <person name="Prokofeva M.I."/>
            <person name="Elcheninov A.G."/>
            <person name="Klyukina A."/>
            <person name="Kublanov I.V."/>
            <person name="Frolov E.N."/>
            <person name="Podosokorskaya O.A."/>
        </authorList>
    </citation>
    <scope>NUCLEOTIDE SEQUENCE [LARGE SCALE GENOMIC DNA]</scope>
    <source>
        <strain evidence="1 2">4137-cl</strain>
    </source>
</reference>
<gene>
    <name evidence="1" type="ORF">Q4T40_17810</name>
</gene>
<sequence length="249" mass="28021">MEGRIDLTIFERFGFEHQPVGVKFLLTRPDGLERLDKKAAFCQMLKEAQDGRPFYTTKDEHECKVGPILLGMDKPDPVFESGMIGPKLGVYEDARANRRIYGKMPRLAEGSVNFVAFAPLNQLCFDPDLLIVTARPSQAEVVLRAAGYKNGAGWTARGTTVAGCAWLYMYPYVHGEVNLMVTGLHHGMKARGLFPEGLLLLSLPFDVLPGIVDSLNVMEWDLPQYHSTREEHAARMKRIAEEVRRELEK</sequence>
<organism evidence="1 2">
    <name type="scientific">Anaeroselena agilis</name>
    <dbReference type="NCBI Taxonomy" id="3063788"/>
    <lineage>
        <taxon>Bacteria</taxon>
        <taxon>Bacillati</taxon>
        <taxon>Bacillota</taxon>
        <taxon>Negativicutes</taxon>
        <taxon>Acetonemataceae</taxon>
        <taxon>Anaeroselena</taxon>
    </lineage>
</organism>
<dbReference type="RefSeq" id="WP_413781554.1">
    <property type="nucleotide sequence ID" value="NZ_JAUOZS010000001.1"/>
</dbReference>
<keyword evidence="2" id="KW-1185">Reference proteome</keyword>
<accession>A0ABU3P3K2</accession>